<name>A0A381NB52_9ZZZZ</name>
<evidence type="ECO:0000313" key="2">
    <source>
        <dbReference type="EMBL" id="SUZ51841.1"/>
    </source>
</evidence>
<proteinExistence type="predicted"/>
<protein>
    <recommendedName>
        <fullName evidence="3">ATPase AAA-type core domain-containing protein</fullName>
    </recommendedName>
</protein>
<dbReference type="PANTHER" id="PTHR11669">
    <property type="entry name" value="REPLICATION FACTOR C / DNA POLYMERASE III GAMMA-TAU SUBUNIT"/>
    <property type="match status" value="1"/>
</dbReference>
<reference evidence="2" key="1">
    <citation type="submission" date="2018-05" db="EMBL/GenBank/DDBJ databases">
        <authorList>
            <person name="Lanie J.A."/>
            <person name="Ng W.-L."/>
            <person name="Kazmierczak K.M."/>
            <person name="Andrzejewski T.M."/>
            <person name="Davidsen T.M."/>
            <person name="Wayne K.J."/>
            <person name="Tettelin H."/>
            <person name="Glass J.I."/>
            <person name="Rusch D."/>
            <person name="Podicherti R."/>
            <person name="Tsui H.-C.T."/>
            <person name="Winkler M.E."/>
        </authorList>
    </citation>
    <scope>NUCLEOTIDE SEQUENCE</scope>
</reference>
<dbReference type="GO" id="GO:0006261">
    <property type="term" value="P:DNA-templated DNA replication"/>
    <property type="evidence" value="ECO:0007669"/>
    <property type="project" value="TreeGrafter"/>
</dbReference>
<dbReference type="GO" id="GO:0006281">
    <property type="term" value="P:DNA repair"/>
    <property type="evidence" value="ECO:0007669"/>
    <property type="project" value="TreeGrafter"/>
</dbReference>
<dbReference type="PANTHER" id="PTHR11669:SF1">
    <property type="entry name" value="REPLICATION FACTOR C SUBUNIT 3"/>
    <property type="match status" value="1"/>
</dbReference>
<dbReference type="SUPFAM" id="SSF52540">
    <property type="entry name" value="P-loop containing nucleoside triphosphate hydrolases"/>
    <property type="match status" value="1"/>
</dbReference>
<dbReference type="Gene3D" id="3.40.50.300">
    <property type="entry name" value="P-loop containing nucleotide triphosphate hydrolases"/>
    <property type="match status" value="1"/>
</dbReference>
<dbReference type="GO" id="GO:0005663">
    <property type="term" value="C:DNA replication factor C complex"/>
    <property type="evidence" value="ECO:0007669"/>
    <property type="project" value="TreeGrafter"/>
</dbReference>
<keyword evidence="1" id="KW-0235">DNA replication</keyword>
<dbReference type="InterPro" id="IPR027417">
    <property type="entry name" value="P-loop_NTPase"/>
</dbReference>
<organism evidence="2">
    <name type="scientific">marine metagenome</name>
    <dbReference type="NCBI Taxonomy" id="408172"/>
    <lineage>
        <taxon>unclassified sequences</taxon>
        <taxon>metagenomes</taxon>
        <taxon>ecological metagenomes</taxon>
    </lineage>
</organism>
<accession>A0A381NB52</accession>
<evidence type="ECO:0000256" key="1">
    <source>
        <dbReference type="ARBA" id="ARBA00022705"/>
    </source>
</evidence>
<dbReference type="GO" id="GO:0003689">
    <property type="term" value="F:DNA clamp loader activity"/>
    <property type="evidence" value="ECO:0007669"/>
    <property type="project" value="TreeGrafter"/>
</dbReference>
<gene>
    <name evidence="2" type="ORF">METZ01_LOCUS4695</name>
</gene>
<sequence>MLTIYKKYKVNNYEDFDDLIKEKYKNIINFFNSINYNNLPNILIYGEEGSCKKTLIYIFFKNIKKNKLNLEYKINNKIVNYMIYYSKYYIEIDLSQLENYKKYILINFIKEINSTKKIDDNTNKIIIIHNIHLLNIDDQFILRKIIEKNIKICRFILISNTINNLIEPIKSRCFLIKTPGFTKIFIKKKNKFNYKKRKNKN</sequence>
<evidence type="ECO:0008006" key="3">
    <source>
        <dbReference type="Google" id="ProtNLM"/>
    </source>
</evidence>
<dbReference type="InterPro" id="IPR050238">
    <property type="entry name" value="DNA_Rep/Repair_Clamp_Loader"/>
</dbReference>
<dbReference type="GO" id="GO:0005634">
    <property type="term" value="C:nucleus"/>
    <property type="evidence" value="ECO:0007669"/>
    <property type="project" value="TreeGrafter"/>
</dbReference>
<dbReference type="AlphaFoldDB" id="A0A381NB52"/>
<dbReference type="EMBL" id="UINC01000242">
    <property type="protein sequence ID" value="SUZ51841.1"/>
    <property type="molecule type" value="Genomic_DNA"/>
</dbReference>